<feature type="domain" description="Histidine kinase" evidence="9">
    <location>
        <begin position="191"/>
        <end position="407"/>
    </location>
</feature>
<dbReference type="SUPFAM" id="SSF47384">
    <property type="entry name" value="Homodimeric domain of signal transducing histidine kinase"/>
    <property type="match status" value="1"/>
</dbReference>
<evidence type="ECO:0000313" key="10">
    <source>
        <dbReference type="EMBL" id="SVA18177.1"/>
    </source>
</evidence>
<dbReference type="FunFam" id="1.10.287.130:FF:000001">
    <property type="entry name" value="Two-component sensor histidine kinase"/>
    <property type="match status" value="1"/>
</dbReference>
<dbReference type="PRINTS" id="PR00344">
    <property type="entry name" value="BCTRLSENSOR"/>
</dbReference>
<dbReference type="SUPFAM" id="SSF55874">
    <property type="entry name" value="ATPase domain of HSP90 chaperone/DNA topoisomerase II/histidine kinase"/>
    <property type="match status" value="1"/>
</dbReference>
<proteinExistence type="predicted"/>
<reference evidence="10" key="1">
    <citation type="submission" date="2018-05" db="EMBL/GenBank/DDBJ databases">
        <authorList>
            <person name="Lanie J.A."/>
            <person name="Ng W.-L."/>
            <person name="Kazmierczak K.M."/>
            <person name="Andrzejewski T.M."/>
            <person name="Davidsen T.M."/>
            <person name="Wayne K.J."/>
            <person name="Tettelin H."/>
            <person name="Glass J.I."/>
            <person name="Rusch D."/>
            <person name="Podicherti R."/>
            <person name="Tsui H.-C.T."/>
            <person name="Winkler M.E."/>
        </authorList>
    </citation>
    <scope>NUCLEOTIDE SEQUENCE</scope>
</reference>
<dbReference type="PANTHER" id="PTHR45453">
    <property type="entry name" value="PHOSPHATE REGULON SENSOR PROTEIN PHOR"/>
    <property type="match status" value="1"/>
</dbReference>
<organism evidence="10">
    <name type="scientific">marine metagenome</name>
    <dbReference type="NCBI Taxonomy" id="408172"/>
    <lineage>
        <taxon>unclassified sequences</taxon>
        <taxon>metagenomes</taxon>
        <taxon>ecological metagenomes</taxon>
    </lineage>
</organism>
<dbReference type="GO" id="GO:0016036">
    <property type="term" value="P:cellular response to phosphate starvation"/>
    <property type="evidence" value="ECO:0007669"/>
    <property type="project" value="TreeGrafter"/>
</dbReference>
<dbReference type="InterPro" id="IPR003661">
    <property type="entry name" value="HisK_dim/P_dom"/>
</dbReference>
<dbReference type="PANTHER" id="PTHR45453:SF1">
    <property type="entry name" value="PHOSPHATE REGULON SENSOR PROTEIN PHOR"/>
    <property type="match status" value="1"/>
</dbReference>
<keyword evidence="6" id="KW-0902">Two-component regulatory system</keyword>
<dbReference type="Pfam" id="PF00512">
    <property type="entry name" value="HisKA"/>
    <property type="match status" value="1"/>
</dbReference>
<keyword evidence="4" id="KW-0808">Transferase</keyword>
<evidence type="ECO:0000256" key="3">
    <source>
        <dbReference type="ARBA" id="ARBA00022553"/>
    </source>
</evidence>
<dbReference type="InterPro" id="IPR050351">
    <property type="entry name" value="BphY/WalK/GraS-like"/>
</dbReference>
<evidence type="ECO:0000256" key="2">
    <source>
        <dbReference type="ARBA" id="ARBA00012438"/>
    </source>
</evidence>
<dbReference type="Pfam" id="PF02518">
    <property type="entry name" value="HATPase_c"/>
    <property type="match status" value="1"/>
</dbReference>
<dbReference type="EC" id="2.7.13.3" evidence="2"/>
<name>A0A381TTC9_9ZZZZ</name>
<dbReference type="SMART" id="SM00388">
    <property type="entry name" value="HisKA"/>
    <property type="match status" value="1"/>
</dbReference>
<dbReference type="CDD" id="cd00082">
    <property type="entry name" value="HisKA"/>
    <property type="match status" value="1"/>
</dbReference>
<comment type="catalytic activity">
    <reaction evidence="1">
        <text>ATP + protein L-histidine = ADP + protein N-phospho-L-histidine.</text>
        <dbReference type="EC" id="2.7.13.3"/>
    </reaction>
</comment>
<protein>
    <recommendedName>
        <fullName evidence="2">histidine kinase</fullName>
        <ecNumber evidence="2">2.7.13.3</ecNumber>
    </recommendedName>
</protein>
<dbReference type="SMART" id="SM00387">
    <property type="entry name" value="HATPase_c"/>
    <property type="match status" value="1"/>
</dbReference>
<dbReference type="FunFam" id="3.30.565.10:FF:000006">
    <property type="entry name" value="Sensor histidine kinase WalK"/>
    <property type="match status" value="1"/>
</dbReference>
<keyword evidence="7 8" id="KW-0472">Membrane</keyword>
<dbReference type="GO" id="GO:0004721">
    <property type="term" value="F:phosphoprotein phosphatase activity"/>
    <property type="evidence" value="ECO:0007669"/>
    <property type="project" value="TreeGrafter"/>
</dbReference>
<dbReference type="Gene3D" id="1.10.287.130">
    <property type="match status" value="1"/>
</dbReference>
<dbReference type="PROSITE" id="PS50109">
    <property type="entry name" value="HIS_KIN"/>
    <property type="match status" value="1"/>
</dbReference>
<dbReference type="InterPro" id="IPR036890">
    <property type="entry name" value="HATPase_C_sf"/>
</dbReference>
<evidence type="ECO:0000256" key="8">
    <source>
        <dbReference type="SAM" id="Phobius"/>
    </source>
</evidence>
<dbReference type="EMBL" id="UINC01004973">
    <property type="protein sequence ID" value="SVA18177.1"/>
    <property type="molecule type" value="Genomic_DNA"/>
</dbReference>
<keyword evidence="5" id="KW-0418">Kinase</keyword>
<dbReference type="InterPro" id="IPR003594">
    <property type="entry name" value="HATPase_dom"/>
</dbReference>
<keyword evidence="3" id="KW-0597">Phosphoprotein</keyword>
<evidence type="ECO:0000256" key="6">
    <source>
        <dbReference type="ARBA" id="ARBA00023012"/>
    </source>
</evidence>
<evidence type="ECO:0000256" key="1">
    <source>
        <dbReference type="ARBA" id="ARBA00000085"/>
    </source>
</evidence>
<evidence type="ECO:0000256" key="5">
    <source>
        <dbReference type="ARBA" id="ARBA00022777"/>
    </source>
</evidence>
<dbReference type="GO" id="GO:0000155">
    <property type="term" value="F:phosphorelay sensor kinase activity"/>
    <property type="evidence" value="ECO:0007669"/>
    <property type="project" value="InterPro"/>
</dbReference>
<dbReference type="InterPro" id="IPR004358">
    <property type="entry name" value="Sig_transdc_His_kin-like_C"/>
</dbReference>
<keyword evidence="8" id="KW-0812">Transmembrane</keyword>
<feature type="transmembrane region" description="Helical" evidence="8">
    <location>
        <begin position="12"/>
        <end position="37"/>
    </location>
</feature>
<dbReference type="AlphaFoldDB" id="A0A381TTC9"/>
<gene>
    <name evidence="10" type="ORF">METZ01_LOCUS71031</name>
</gene>
<keyword evidence="8" id="KW-1133">Transmembrane helix</keyword>
<sequence length="410" mass="45967">MATVVSFVLGDLLIGLIVSLSAIIAFLLFQLFQFYLWTRNPLMHPRMVSGLFQVSASRLFLSSHNARKRSRRIIHAAKGLKRRLKELPEAWIVTTIDGQIVDANDAAKDVLDLPIKAVGINLVEHWQDPRVEAIIRSPMTGEVLEVSSPKDHRSQLEVRQHVLDINNRIILVRDVTPLNRLLTTRQDFLANISHELRSPLTVIVGYLEALQDSATNQDTEEIVTRLFSPVQRMRDLVEDLLTLTRLESSPRPSIYDLNDVNVAKIIDTISSEIKELKDFNHVLEMSIDPATRALGIPEEIYSAINNLITNAVRYTPARGRITIRWLKHGDACLFEVADTGPGIAAEHLQHLTERFYRVDSPRIAKSGGTGLGLAIVKHILLRHESALEINSVLGEGSTFGFALRRSQSAI</sequence>
<accession>A0A381TTC9</accession>
<evidence type="ECO:0000256" key="4">
    <source>
        <dbReference type="ARBA" id="ARBA00022679"/>
    </source>
</evidence>
<dbReference type="GO" id="GO:0005886">
    <property type="term" value="C:plasma membrane"/>
    <property type="evidence" value="ECO:0007669"/>
    <property type="project" value="TreeGrafter"/>
</dbReference>
<evidence type="ECO:0000259" key="9">
    <source>
        <dbReference type="PROSITE" id="PS50109"/>
    </source>
</evidence>
<dbReference type="InterPro" id="IPR036097">
    <property type="entry name" value="HisK_dim/P_sf"/>
</dbReference>
<evidence type="ECO:0000256" key="7">
    <source>
        <dbReference type="ARBA" id="ARBA00023136"/>
    </source>
</evidence>
<dbReference type="InterPro" id="IPR005467">
    <property type="entry name" value="His_kinase_dom"/>
</dbReference>
<dbReference type="Gene3D" id="3.30.565.10">
    <property type="entry name" value="Histidine kinase-like ATPase, C-terminal domain"/>
    <property type="match status" value="1"/>
</dbReference>